<keyword evidence="1" id="KW-0378">Hydrolase</keyword>
<sequence length="199" mass="20965">MRVTQAASYAEPRDSLAQDWILRLQEWGMTPILVPNRLTDPVGYVAALTPDLVILTGGDDIGLTPDRDATEHALLAASIAARRPLLGICRGLQLLNLHLGGGLEPVIGHIAHPHSLTVTPSGAAILGSVGNVNSYHGFGIPAAALAPGLDSLAHDSAGNIEAARMPGLPVAGIMWHPERGIGRPQDQALFEYLVHGERL</sequence>
<evidence type="ECO:0000313" key="1">
    <source>
        <dbReference type="EMBL" id="MBR9973746.1"/>
    </source>
</evidence>
<dbReference type="GO" id="GO:0016787">
    <property type="term" value="F:hydrolase activity"/>
    <property type="evidence" value="ECO:0007669"/>
    <property type="project" value="UniProtKB-KW"/>
</dbReference>
<dbReference type="Gene3D" id="3.40.50.880">
    <property type="match status" value="1"/>
</dbReference>
<comment type="caution">
    <text evidence="1">The sequence shown here is derived from an EMBL/GenBank/DDBJ whole genome shotgun (WGS) entry which is preliminary data.</text>
</comment>
<dbReference type="InterPro" id="IPR044668">
    <property type="entry name" value="PuuD-like"/>
</dbReference>
<dbReference type="InterPro" id="IPR029062">
    <property type="entry name" value="Class_I_gatase-like"/>
</dbReference>
<dbReference type="Proteomes" id="UP000680714">
    <property type="component" value="Unassembled WGS sequence"/>
</dbReference>
<evidence type="ECO:0000313" key="2">
    <source>
        <dbReference type="Proteomes" id="UP000680714"/>
    </source>
</evidence>
<dbReference type="Pfam" id="PF07722">
    <property type="entry name" value="Peptidase_C26"/>
    <property type="match status" value="1"/>
</dbReference>
<dbReference type="RefSeq" id="WP_211551761.1">
    <property type="nucleotide sequence ID" value="NZ_JAGTUF010000030.1"/>
</dbReference>
<dbReference type="PROSITE" id="PS51273">
    <property type="entry name" value="GATASE_TYPE_1"/>
    <property type="match status" value="1"/>
</dbReference>
<dbReference type="EMBL" id="JAGTUF010000030">
    <property type="protein sequence ID" value="MBR9973746.1"/>
    <property type="molecule type" value="Genomic_DNA"/>
</dbReference>
<dbReference type="PANTHER" id="PTHR43235">
    <property type="entry name" value="GLUTAMINE AMIDOTRANSFERASE PB2B2.05-RELATED"/>
    <property type="match status" value="1"/>
</dbReference>
<reference evidence="1 2" key="1">
    <citation type="submission" date="2021-04" db="EMBL/GenBank/DDBJ databases">
        <title>Magnetospirillum sulfuroxidans sp. nov., a facultative chemolithoautotrophic sulfur-oxidizing alphaproteobacterium isolated from freshwater sediment and proposals for Paramagetospirillum gen. nov., and Magnetospirillaceae fam. nov.</title>
        <authorList>
            <person name="Koziaeva V."/>
            <person name="Geelhoed J.S."/>
            <person name="Sorokin D.Y."/>
            <person name="Grouzdev D.S."/>
        </authorList>
    </citation>
    <scope>NUCLEOTIDE SEQUENCE [LARGE SCALE GENOMIC DNA]</scope>
    <source>
        <strain evidence="1 2">J10</strain>
    </source>
</reference>
<name>A0ABS5IH44_9PROT</name>
<dbReference type="PANTHER" id="PTHR43235:SF1">
    <property type="entry name" value="GLUTAMINE AMIDOTRANSFERASE PB2B2.05-RELATED"/>
    <property type="match status" value="1"/>
</dbReference>
<protein>
    <submittedName>
        <fullName evidence="1">Gamma-glutamyl-gamma-aminobutyrate hydrolase family protein</fullName>
    </submittedName>
</protein>
<proteinExistence type="predicted"/>
<organism evidence="1 2">
    <name type="scientific">Magnetospirillum sulfuroxidans</name>
    <dbReference type="NCBI Taxonomy" id="611300"/>
    <lineage>
        <taxon>Bacteria</taxon>
        <taxon>Pseudomonadati</taxon>
        <taxon>Pseudomonadota</taxon>
        <taxon>Alphaproteobacteria</taxon>
        <taxon>Rhodospirillales</taxon>
        <taxon>Rhodospirillaceae</taxon>
        <taxon>Magnetospirillum</taxon>
    </lineage>
</organism>
<gene>
    <name evidence="1" type="ORF">KEC16_18625</name>
</gene>
<keyword evidence="2" id="KW-1185">Reference proteome</keyword>
<accession>A0ABS5IH44</accession>
<dbReference type="SUPFAM" id="SSF52317">
    <property type="entry name" value="Class I glutamine amidotransferase-like"/>
    <property type="match status" value="1"/>
</dbReference>
<dbReference type="InterPro" id="IPR011697">
    <property type="entry name" value="Peptidase_C26"/>
</dbReference>